<dbReference type="EMBL" id="JABCRI010000003">
    <property type="protein sequence ID" value="KAF8408678.1"/>
    <property type="molecule type" value="Genomic_DNA"/>
</dbReference>
<feature type="domain" description="DUF4371" evidence="1">
    <location>
        <begin position="54"/>
        <end position="208"/>
    </location>
</feature>
<dbReference type="OrthoDB" id="1931608at2759"/>
<sequence length="231" mass="25698">MRTREEVGLKGLAGECQTHADWRSSFITANRLPPTADTQSEGLNVSVRMAEELFVTNKESADSNDKGNSIELLQFLADHNESIKNVVLEHASKNLKLIAPDIQKDILSAAVNETINTIINEVGDSLFAVLIDESRDVSIKEQMVVVLRYVDKRRSVTEHFLGIVHITETTVVSLKVAIDELFTKNGLSITRLRGQGHDGASNMQGEFNSLKTLIMKGNEYAFYVHCFAHQL</sequence>
<dbReference type="AlphaFoldDB" id="A0A835DLN1"/>
<organism evidence="2 3">
    <name type="scientific">Tetracentron sinense</name>
    <name type="common">Spur-leaf</name>
    <dbReference type="NCBI Taxonomy" id="13715"/>
    <lineage>
        <taxon>Eukaryota</taxon>
        <taxon>Viridiplantae</taxon>
        <taxon>Streptophyta</taxon>
        <taxon>Embryophyta</taxon>
        <taxon>Tracheophyta</taxon>
        <taxon>Spermatophyta</taxon>
        <taxon>Magnoliopsida</taxon>
        <taxon>Trochodendrales</taxon>
        <taxon>Trochodendraceae</taxon>
        <taxon>Tetracentron</taxon>
    </lineage>
</organism>
<dbReference type="Pfam" id="PF14291">
    <property type="entry name" value="DUF4371"/>
    <property type="match status" value="1"/>
</dbReference>
<evidence type="ECO:0000313" key="2">
    <source>
        <dbReference type="EMBL" id="KAF8408678.1"/>
    </source>
</evidence>
<proteinExistence type="predicted"/>
<comment type="caution">
    <text evidence="2">The sequence shown here is derived from an EMBL/GenBank/DDBJ whole genome shotgun (WGS) entry which is preliminary data.</text>
</comment>
<dbReference type="OMA" id="ATHAMFL"/>
<evidence type="ECO:0000313" key="3">
    <source>
        <dbReference type="Proteomes" id="UP000655225"/>
    </source>
</evidence>
<keyword evidence="3" id="KW-1185">Reference proteome</keyword>
<reference evidence="2 3" key="1">
    <citation type="submission" date="2020-04" db="EMBL/GenBank/DDBJ databases">
        <title>Plant Genome Project.</title>
        <authorList>
            <person name="Zhang R.-G."/>
        </authorList>
    </citation>
    <scope>NUCLEOTIDE SEQUENCE [LARGE SCALE GENOMIC DNA]</scope>
    <source>
        <strain evidence="2">YNK0</strain>
        <tissue evidence="2">Leaf</tissue>
    </source>
</reference>
<accession>A0A835DLN1</accession>
<dbReference type="Proteomes" id="UP000655225">
    <property type="component" value="Unassembled WGS sequence"/>
</dbReference>
<name>A0A835DLN1_TETSI</name>
<gene>
    <name evidence="2" type="ORF">HHK36_004741</name>
</gene>
<dbReference type="PANTHER" id="PTHR45749">
    <property type="match status" value="1"/>
</dbReference>
<dbReference type="InterPro" id="IPR025398">
    <property type="entry name" value="DUF4371"/>
</dbReference>
<protein>
    <recommendedName>
        <fullName evidence="1">DUF4371 domain-containing protein</fullName>
    </recommendedName>
</protein>
<dbReference type="PANTHER" id="PTHR45749:SF36">
    <property type="entry name" value="ZINC FINGER MYM-TYPE PROTEIN 1-LIKE"/>
    <property type="match status" value="1"/>
</dbReference>
<evidence type="ECO:0000259" key="1">
    <source>
        <dbReference type="Pfam" id="PF14291"/>
    </source>
</evidence>